<dbReference type="SUPFAM" id="SSF53448">
    <property type="entry name" value="Nucleotide-diphospho-sugar transferases"/>
    <property type="match status" value="1"/>
</dbReference>
<organism evidence="18 19">
    <name type="scientific">Macleaya cordata</name>
    <name type="common">Five-seeded plume-poppy</name>
    <name type="synonym">Bocconia cordata</name>
    <dbReference type="NCBI Taxonomy" id="56857"/>
    <lineage>
        <taxon>Eukaryota</taxon>
        <taxon>Viridiplantae</taxon>
        <taxon>Streptophyta</taxon>
        <taxon>Embryophyta</taxon>
        <taxon>Tracheophyta</taxon>
        <taxon>Spermatophyta</taxon>
        <taxon>Magnoliopsida</taxon>
        <taxon>Ranunculales</taxon>
        <taxon>Papaveraceae</taxon>
        <taxon>Papaveroideae</taxon>
        <taxon>Macleaya</taxon>
    </lineage>
</organism>
<keyword evidence="10 16" id="KW-0333">Golgi apparatus</keyword>
<evidence type="ECO:0000256" key="13">
    <source>
        <dbReference type="ARBA" id="ARBA00038949"/>
    </source>
</evidence>
<comment type="similarity">
    <text evidence="3 16">Belongs to the glycosyltransferase 13 family.</text>
</comment>
<evidence type="ECO:0000256" key="14">
    <source>
        <dbReference type="ARBA" id="ARBA00041712"/>
    </source>
</evidence>
<dbReference type="FunCoup" id="A0A200PYH8">
    <property type="interactions" value="2825"/>
</dbReference>
<dbReference type="Gene3D" id="3.90.550.10">
    <property type="entry name" value="Spore Coat Polysaccharide Biosynthesis Protein SpsA, Chain A"/>
    <property type="match status" value="1"/>
</dbReference>
<evidence type="ECO:0000256" key="11">
    <source>
        <dbReference type="ARBA" id="ARBA00023136"/>
    </source>
</evidence>
<evidence type="ECO:0000256" key="6">
    <source>
        <dbReference type="ARBA" id="ARBA00022692"/>
    </source>
</evidence>
<dbReference type="InterPro" id="IPR004139">
    <property type="entry name" value="Glyco_trans_13"/>
</dbReference>
<evidence type="ECO:0000256" key="8">
    <source>
        <dbReference type="ARBA" id="ARBA00022968"/>
    </source>
</evidence>
<dbReference type="OMA" id="KGYDLSW"/>
<dbReference type="OrthoDB" id="440755at2759"/>
<evidence type="ECO:0000256" key="10">
    <source>
        <dbReference type="ARBA" id="ARBA00023034"/>
    </source>
</evidence>
<evidence type="ECO:0000256" key="7">
    <source>
        <dbReference type="ARBA" id="ARBA00022723"/>
    </source>
</evidence>
<dbReference type="Pfam" id="PF03071">
    <property type="entry name" value="GNT-I"/>
    <property type="match status" value="1"/>
</dbReference>
<keyword evidence="12 16" id="KW-0464">Manganese</keyword>
<evidence type="ECO:0000256" key="3">
    <source>
        <dbReference type="ARBA" id="ARBA00006492"/>
    </source>
</evidence>
<comment type="cofactor">
    <cofactor evidence="16">
        <name>Mn(2+)</name>
        <dbReference type="ChEBI" id="CHEBI:29035"/>
    </cofactor>
    <text evidence="16">The cofactor is mostly bound to the substrate.</text>
</comment>
<dbReference type="InterPro" id="IPR052261">
    <property type="entry name" value="Glycosyltransferase_13"/>
</dbReference>
<evidence type="ECO:0000256" key="5">
    <source>
        <dbReference type="ARBA" id="ARBA00022679"/>
    </source>
</evidence>
<dbReference type="GO" id="GO:0030145">
    <property type="term" value="F:manganese ion binding"/>
    <property type="evidence" value="ECO:0007669"/>
    <property type="project" value="UniProtKB-UniRule"/>
</dbReference>
<comment type="pathway">
    <text evidence="2 16">Protein modification; protein glycosylation.</text>
</comment>
<keyword evidence="5 18" id="KW-0808">Transferase</keyword>
<reference evidence="18 19" key="1">
    <citation type="journal article" date="2017" name="Mol. Plant">
        <title>The Genome of Medicinal Plant Macleaya cordata Provides New Insights into Benzylisoquinoline Alkaloids Metabolism.</title>
        <authorList>
            <person name="Liu X."/>
            <person name="Liu Y."/>
            <person name="Huang P."/>
            <person name="Ma Y."/>
            <person name="Qing Z."/>
            <person name="Tang Q."/>
            <person name="Cao H."/>
            <person name="Cheng P."/>
            <person name="Zheng Y."/>
            <person name="Yuan Z."/>
            <person name="Zhou Y."/>
            <person name="Liu J."/>
            <person name="Tang Z."/>
            <person name="Zhuo Y."/>
            <person name="Zhang Y."/>
            <person name="Yu L."/>
            <person name="Huang J."/>
            <person name="Yang P."/>
            <person name="Peng Q."/>
            <person name="Zhang J."/>
            <person name="Jiang W."/>
            <person name="Zhang Z."/>
            <person name="Lin K."/>
            <person name="Ro D.K."/>
            <person name="Chen X."/>
            <person name="Xiong X."/>
            <person name="Shang Y."/>
            <person name="Huang S."/>
            <person name="Zeng J."/>
        </authorList>
    </citation>
    <scope>NUCLEOTIDE SEQUENCE [LARGE SCALE GENOMIC DNA]</scope>
    <source>
        <strain evidence="19">cv. BLH2017</strain>
        <tissue evidence="18">Root</tissue>
    </source>
</reference>
<sequence>MARNFCDFRFLLLFAAAAFIYIQMRIFTTQSEYADRLAAAVESENHCTSQMRYLIDQISNQQGRIVALEDEKKRKDLECGQLRALVQDLERRGAQRVIGKQVPVAAVVVMACNRPDYLERTVESILKYQHSVASKFPLFVSQDGPDENVKHKALSYDQLSYMQHLDFGEVHPERPGEMIAYYKIARHYKWALDELFFKHNFTRVIILEDDMEIAPDFFDYFEAAATLLDKDKTIMAVSSWNDNGQKQFVHDPKILYRSDFFPGLGWMLTKSIWDELSPKWPKAYPSWHSIFLLKENHKDRQFIRPEVCRTYNFGEHGSSMGQFFKQYLEPIKLNDVHVDWKSMDLSYLMEDNYIRHFANVLSNARPVHGADAVLKAYNIDGDVRIRYQDQADFERIARQFGIFEEWKDGVPRTAYKGVVVFRFQTSRRIFLVGPDSLRQLGIQNA</sequence>
<proteinExistence type="inferred from homology"/>
<name>A0A200PYH8_MACCD</name>
<keyword evidence="4 16" id="KW-0328">Glycosyltransferase</keyword>
<dbReference type="PANTHER" id="PTHR10468:SF0">
    <property type="entry name" value="ALPHA-1,3-MANNOSYL-GLYCOPROTEIN 2-BETA-N-ACETYLGLUCOSAMINYLTRANSFERASE"/>
    <property type="match status" value="1"/>
</dbReference>
<protein>
    <recommendedName>
        <fullName evidence="13 16">Alpha-1,3-mannosyl-glycoprotein 2-beta-N-acetylglucosaminyltransferase</fullName>
        <shortName evidence="16">GNT-I</shortName>
        <shortName evidence="16">GlcNAc-T I</shortName>
        <ecNumber evidence="13 16">2.4.1.101</ecNumber>
    </recommendedName>
    <alternativeName>
        <fullName evidence="14 16">N-glycosyl-oligosaccharide-glycoprotein N-acetylglucosaminyltransferase I</fullName>
    </alternativeName>
</protein>
<dbReference type="InterPro" id="IPR029044">
    <property type="entry name" value="Nucleotide-diphossugar_trans"/>
</dbReference>
<dbReference type="GO" id="GO:0000139">
    <property type="term" value="C:Golgi membrane"/>
    <property type="evidence" value="ECO:0007669"/>
    <property type="project" value="UniProtKB-SubCell"/>
</dbReference>
<evidence type="ECO:0000256" key="9">
    <source>
        <dbReference type="ARBA" id="ARBA00022989"/>
    </source>
</evidence>
<dbReference type="EMBL" id="MVGT01003739">
    <property type="protein sequence ID" value="OVA03293.1"/>
    <property type="molecule type" value="Genomic_DNA"/>
</dbReference>
<evidence type="ECO:0000256" key="17">
    <source>
        <dbReference type="SAM" id="Coils"/>
    </source>
</evidence>
<evidence type="ECO:0000313" key="18">
    <source>
        <dbReference type="EMBL" id="OVA03293.1"/>
    </source>
</evidence>
<keyword evidence="11" id="KW-0472">Membrane</keyword>
<comment type="caution">
    <text evidence="18">The sequence shown here is derived from an EMBL/GenBank/DDBJ whole genome shotgun (WGS) entry which is preliminary data.</text>
</comment>
<accession>A0A200PYH8</accession>
<comment type="catalytic activity">
    <reaction evidence="15 16">
        <text>N(4)-(alpha-D-Man-(1-&gt;3)-[alpha-D-Man-(1-&gt;3)-[alpha-D-Man-(1-&gt;6)]-alpha-D-Man-(1-&gt;6)]-beta-D-Man-(1-&gt;4)-beta-D-GlcNAc-(1-&gt;4)-beta-D-GlcNAc)-L-asparaginyl-[protein] (N-glucan mannose isomer 5A1,2) + UDP-N-acetyl-alpha-D-glucosamine = N(4)-{beta-D-GlcNAc-(1-&gt;2)-alpha-D-Man-(1-&gt;3)-[alpha-D-Man-(1-&gt;3)-[alpha-D-Man-(1-&gt;6)]-alpha-D-Man-(1-&gt;6)]-beta-D-Man-(1-&gt;4)-beta-D-GlcNAc-(1-&gt;4)-beta-D-GlcNAc}-L-asparaginyl-[protein] + UDP + H(+)</text>
        <dbReference type="Rhea" id="RHEA:11456"/>
        <dbReference type="Rhea" id="RHEA-COMP:14367"/>
        <dbReference type="Rhea" id="RHEA-COMP:14368"/>
        <dbReference type="ChEBI" id="CHEBI:15378"/>
        <dbReference type="ChEBI" id="CHEBI:57705"/>
        <dbReference type="ChEBI" id="CHEBI:58223"/>
        <dbReference type="ChEBI" id="CHEBI:59087"/>
        <dbReference type="ChEBI" id="CHEBI:60625"/>
        <dbReference type="EC" id="2.4.1.101"/>
    </reaction>
</comment>
<dbReference type="PANTHER" id="PTHR10468">
    <property type="entry name" value="PROTEIN O-LINKED-MANNOSE BETA-1,2-N-ACETYLGLUCOSAMINYLTRANSFERASE 1/ALPHA-1,3-MANNOSYL-GLYCOPROTEIN 2-BETA-N-ACETYLGLUCOSAMINYLTRANSFERASE"/>
    <property type="match status" value="1"/>
</dbReference>
<evidence type="ECO:0000256" key="4">
    <source>
        <dbReference type="ARBA" id="ARBA00022676"/>
    </source>
</evidence>
<comment type="function">
    <text evidence="16">Initiates complex N-linked carbohydrate formation. Essential for the conversion of high-mannose to hybrid and complex N-glycans.</text>
</comment>
<dbReference type="InParanoid" id="A0A200PYH8"/>
<evidence type="ECO:0000256" key="12">
    <source>
        <dbReference type="ARBA" id="ARBA00023211"/>
    </source>
</evidence>
<dbReference type="UniPathway" id="UPA00378"/>
<dbReference type="GO" id="GO:0003827">
    <property type="term" value="F:alpha-1,3-mannosylglycoprotein 2-beta-N-acetylglucosaminyltransferase activity"/>
    <property type="evidence" value="ECO:0007669"/>
    <property type="project" value="UniProtKB-UniRule"/>
</dbReference>
<feature type="coiled-coil region" evidence="17">
    <location>
        <begin position="58"/>
        <end position="92"/>
    </location>
</feature>
<evidence type="ECO:0000313" key="19">
    <source>
        <dbReference type="Proteomes" id="UP000195402"/>
    </source>
</evidence>
<evidence type="ECO:0000256" key="15">
    <source>
        <dbReference type="ARBA" id="ARBA00049421"/>
    </source>
</evidence>
<keyword evidence="17" id="KW-0175">Coiled coil</keyword>
<keyword evidence="6" id="KW-0812">Transmembrane</keyword>
<dbReference type="FunFam" id="3.90.550.10:FF:000090">
    <property type="entry name" value="Alpha-1,3-mannosyl-glycoprotein 2-beta-N-acetylglucosaminyltransferase"/>
    <property type="match status" value="1"/>
</dbReference>
<keyword evidence="9" id="KW-1133">Transmembrane helix</keyword>
<keyword evidence="7 16" id="KW-0479">Metal-binding</keyword>
<dbReference type="AlphaFoldDB" id="A0A200PYH8"/>
<keyword evidence="19" id="KW-1185">Reference proteome</keyword>
<gene>
    <name evidence="18" type="ORF">BVC80_8607g13</name>
</gene>
<dbReference type="Proteomes" id="UP000195402">
    <property type="component" value="Unassembled WGS sequence"/>
</dbReference>
<comment type="subcellular location">
    <subcellularLocation>
        <location evidence="1 16">Golgi apparatus membrane</location>
        <topology evidence="1 16">Single-pass type II membrane protein</topology>
    </subcellularLocation>
</comment>
<keyword evidence="8 16" id="KW-0735">Signal-anchor</keyword>
<dbReference type="FunFam" id="3.10.180.20:FF:000002">
    <property type="entry name" value="Alpha-1,3-mannosyl-glycoprotein 2-beta-N-acetylglucosaminyltransferase"/>
    <property type="match status" value="1"/>
</dbReference>
<evidence type="ECO:0000256" key="1">
    <source>
        <dbReference type="ARBA" id="ARBA00004323"/>
    </source>
</evidence>
<dbReference type="EC" id="2.4.1.101" evidence="13 16"/>
<dbReference type="STRING" id="56857.A0A200PYH8"/>
<evidence type="ECO:0000256" key="2">
    <source>
        <dbReference type="ARBA" id="ARBA00004922"/>
    </source>
</evidence>
<evidence type="ECO:0000256" key="16">
    <source>
        <dbReference type="RuleBase" id="RU368119"/>
    </source>
</evidence>
<dbReference type="Gene3D" id="3.10.180.20">
    <property type="entry name" value="N-Acetylglucosaminyltransferase I, Domain 2"/>
    <property type="match status" value="1"/>
</dbReference>